<reference evidence="2 3" key="1">
    <citation type="submission" date="2023-10" db="EMBL/GenBank/DDBJ databases">
        <title>Genomes of two closely related lineages of the louse Polyplax serrata with different host specificities.</title>
        <authorList>
            <person name="Martinu J."/>
            <person name="Tarabai H."/>
            <person name="Stefka J."/>
            <person name="Hypsa V."/>
        </authorList>
    </citation>
    <scope>NUCLEOTIDE SEQUENCE [LARGE SCALE GENOMIC DNA]</scope>
    <source>
        <strain evidence="2">HR10_N</strain>
    </source>
</reference>
<feature type="region of interest" description="Disordered" evidence="1">
    <location>
        <begin position="1"/>
        <end position="39"/>
    </location>
</feature>
<evidence type="ECO:0000313" key="3">
    <source>
        <dbReference type="Proteomes" id="UP001372834"/>
    </source>
</evidence>
<sequence length="114" mass="13053">MKVRAETRIRKKMKKTKRRERERDRGRDGDDDDDGGGGDFPRVIKLNHLILSTSSSLQTLHNLNLIQPQSGRQARTDTRSRVPVKESNPHLVKAPAREAPELKYSGWGSFYLDL</sequence>
<name>A0AAN8S166_POLSC</name>
<dbReference type="AlphaFoldDB" id="A0AAN8S166"/>
<dbReference type="Proteomes" id="UP001372834">
    <property type="component" value="Unassembled WGS sequence"/>
</dbReference>
<evidence type="ECO:0000256" key="1">
    <source>
        <dbReference type="SAM" id="MobiDB-lite"/>
    </source>
</evidence>
<dbReference type="EMBL" id="JAWJWE010000038">
    <property type="protein sequence ID" value="KAK6623581.1"/>
    <property type="molecule type" value="Genomic_DNA"/>
</dbReference>
<feature type="compositionally biased region" description="Basic and acidic residues" evidence="1">
    <location>
        <begin position="74"/>
        <end position="88"/>
    </location>
</feature>
<feature type="region of interest" description="Disordered" evidence="1">
    <location>
        <begin position="68"/>
        <end position="89"/>
    </location>
</feature>
<accession>A0AAN8S166</accession>
<organism evidence="2 3">
    <name type="scientific">Polyplax serrata</name>
    <name type="common">Common mouse louse</name>
    <dbReference type="NCBI Taxonomy" id="468196"/>
    <lineage>
        <taxon>Eukaryota</taxon>
        <taxon>Metazoa</taxon>
        <taxon>Ecdysozoa</taxon>
        <taxon>Arthropoda</taxon>
        <taxon>Hexapoda</taxon>
        <taxon>Insecta</taxon>
        <taxon>Pterygota</taxon>
        <taxon>Neoptera</taxon>
        <taxon>Paraneoptera</taxon>
        <taxon>Psocodea</taxon>
        <taxon>Troctomorpha</taxon>
        <taxon>Phthiraptera</taxon>
        <taxon>Anoplura</taxon>
        <taxon>Polyplacidae</taxon>
        <taxon>Polyplax</taxon>
    </lineage>
</organism>
<feature type="compositionally biased region" description="Basic and acidic residues" evidence="1">
    <location>
        <begin position="19"/>
        <end position="28"/>
    </location>
</feature>
<evidence type="ECO:0000313" key="2">
    <source>
        <dbReference type="EMBL" id="KAK6623581.1"/>
    </source>
</evidence>
<feature type="compositionally biased region" description="Basic residues" evidence="1">
    <location>
        <begin position="9"/>
        <end position="18"/>
    </location>
</feature>
<comment type="caution">
    <text evidence="2">The sequence shown here is derived from an EMBL/GenBank/DDBJ whole genome shotgun (WGS) entry which is preliminary data.</text>
</comment>
<protein>
    <submittedName>
        <fullName evidence="2">Uncharacterized protein</fullName>
    </submittedName>
</protein>
<proteinExistence type="predicted"/>
<gene>
    <name evidence="2" type="ORF">RUM43_009433</name>
</gene>